<keyword evidence="1" id="KW-0285">Flavoprotein</keyword>
<sequence>MPKVIIVGAGWFGLIAAQTYLAIHPTHTLLILESSSNLGGTWSRTRVYRGMVTHNAIGALEISSHPLKNGTPTAEKYIRGEDVAEYLHTLAKKYDLYERIRYNSSVTAITRNPLTREWLLKVVKADGSVEEESCEKLIMATGMTSTPFTPTDIPVTNPTMKLIHCGDLGEHQNYLEGPTVNHVTIYGGSKSAFDAAYMCAAAGKKVDWVARTTGQGVAAMFTAKSLGTTSALLGPKRFFNALNPCIYNRTTLVSRFLHGTAFGRSLIWFYWKTLTNITWKKHGLHTSSNGRKLIPDLGELGPFWSGSTPTGVISQPDFWSYIHPADAPVTVHRAEIASISGNTVRLSNGTTFTPDAHIWGTGWIRNSSPLGIEDPSLALDAGVPVPLPLVPKPTTEHWEHLETVANELVLSTFPLLSNPPPYRVIPRTHTPYRLYRLIAPPAMAARGDNNLAFVGMLHTSATGMMAELQALWAVAYLDGKVDLRERGANGVETQQEMETEVAETSMWARRRYLNLGEKSGNLTFEFMPYFDTLLRDLGLEPRRKRGWFKEWFGSYSPRDYAGITQELVAGHYVSDED</sequence>
<comment type="caution">
    <text evidence="4">The sequence shown here is derived from an EMBL/GenBank/DDBJ whole genome shotgun (WGS) entry which is preliminary data.</text>
</comment>
<name>A0ABR3GDU1_9PEZI</name>
<organism evidence="4 5">
    <name type="scientific">Discina gigas</name>
    <dbReference type="NCBI Taxonomy" id="1032678"/>
    <lineage>
        <taxon>Eukaryota</taxon>
        <taxon>Fungi</taxon>
        <taxon>Dikarya</taxon>
        <taxon>Ascomycota</taxon>
        <taxon>Pezizomycotina</taxon>
        <taxon>Pezizomycetes</taxon>
        <taxon>Pezizales</taxon>
        <taxon>Discinaceae</taxon>
        <taxon>Discina</taxon>
    </lineage>
</organism>
<dbReference type="PANTHER" id="PTHR23023">
    <property type="entry name" value="DIMETHYLANILINE MONOOXYGENASE"/>
    <property type="match status" value="1"/>
</dbReference>
<keyword evidence="2" id="KW-0274">FAD</keyword>
<dbReference type="InterPro" id="IPR036188">
    <property type="entry name" value="FAD/NAD-bd_sf"/>
</dbReference>
<accession>A0ABR3GDU1</accession>
<evidence type="ECO:0000313" key="4">
    <source>
        <dbReference type="EMBL" id="KAL0633746.1"/>
    </source>
</evidence>
<reference evidence="4 5" key="1">
    <citation type="submission" date="2024-02" db="EMBL/GenBank/DDBJ databases">
        <title>Discinaceae phylogenomics.</title>
        <authorList>
            <person name="Dirks A.C."/>
            <person name="James T.Y."/>
        </authorList>
    </citation>
    <scope>NUCLEOTIDE SEQUENCE [LARGE SCALE GENOMIC DNA]</scope>
    <source>
        <strain evidence="4 5">ACD0624</strain>
    </source>
</reference>
<evidence type="ECO:0000313" key="5">
    <source>
        <dbReference type="Proteomes" id="UP001447188"/>
    </source>
</evidence>
<dbReference type="Gene3D" id="3.50.50.60">
    <property type="entry name" value="FAD/NAD(P)-binding domain"/>
    <property type="match status" value="2"/>
</dbReference>
<dbReference type="Proteomes" id="UP001447188">
    <property type="component" value="Unassembled WGS sequence"/>
</dbReference>
<keyword evidence="5" id="KW-1185">Reference proteome</keyword>
<proteinExistence type="predicted"/>
<dbReference type="EMBL" id="JBBBZM010000115">
    <property type="protein sequence ID" value="KAL0633746.1"/>
    <property type="molecule type" value="Genomic_DNA"/>
</dbReference>
<protein>
    <recommendedName>
        <fullName evidence="6">FAD/NAD(P)-binding domain-containing protein</fullName>
    </recommendedName>
</protein>
<dbReference type="SUPFAM" id="SSF51905">
    <property type="entry name" value="FAD/NAD(P)-binding domain"/>
    <property type="match status" value="2"/>
</dbReference>
<evidence type="ECO:0000256" key="2">
    <source>
        <dbReference type="ARBA" id="ARBA00022827"/>
    </source>
</evidence>
<dbReference type="InterPro" id="IPR050346">
    <property type="entry name" value="FMO-like"/>
</dbReference>
<keyword evidence="3" id="KW-0560">Oxidoreductase</keyword>
<evidence type="ECO:0000256" key="1">
    <source>
        <dbReference type="ARBA" id="ARBA00022630"/>
    </source>
</evidence>
<dbReference type="Pfam" id="PF13738">
    <property type="entry name" value="Pyr_redox_3"/>
    <property type="match status" value="1"/>
</dbReference>
<evidence type="ECO:0000256" key="3">
    <source>
        <dbReference type="ARBA" id="ARBA00023002"/>
    </source>
</evidence>
<gene>
    <name evidence="4" type="ORF">Q9L58_007350</name>
</gene>
<evidence type="ECO:0008006" key="6">
    <source>
        <dbReference type="Google" id="ProtNLM"/>
    </source>
</evidence>